<evidence type="ECO:0000256" key="6">
    <source>
        <dbReference type="ARBA" id="ARBA00022777"/>
    </source>
</evidence>
<evidence type="ECO:0000256" key="5">
    <source>
        <dbReference type="ARBA" id="ARBA00022741"/>
    </source>
</evidence>
<dbReference type="EMBL" id="CP012670">
    <property type="protein sequence ID" value="AUX25334.1"/>
    <property type="molecule type" value="Genomic_DNA"/>
</dbReference>
<keyword evidence="7" id="KW-0067">ATP-binding</keyword>
<dbReference type="Proteomes" id="UP000295781">
    <property type="component" value="Chromosome"/>
</dbReference>
<dbReference type="Gene3D" id="3.30.565.10">
    <property type="entry name" value="Histidine kinase-like ATPase, C-terminal domain"/>
    <property type="match status" value="1"/>
</dbReference>
<evidence type="ECO:0000256" key="3">
    <source>
        <dbReference type="ARBA" id="ARBA00022553"/>
    </source>
</evidence>
<accession>A0A4P2Q744</accession>
<dbReference type="InterPro" id="IPR036097">
    <property type="entry name" value="HisK_dim/P_sf"/>
</dbReference>
<evidence type="ECO:0000313" key="10">
    <source>
        <dbReference type="EMBL" id="AUX25334.1"/>
    </source>
</evidence>
<keyword evidence="6 10" id="KW-0418">Kinase</keyword>
<comment type="catalytic activity">
    <reaction evidence="1">
        <text>ATP + protein L-histidine = ADP + protein N-phospho-L-histidine.</text>
        <dbReference type="EC" id="2.7.13.3"/>
    </reaction>
</comment>
<dbReference type="PANTHER" id="PTHR43065:SF10">
    <property type="entry name" value="PEROXIDE STRESS-ACTIVATED HISTIDINE KINASE MAK3"/>
    <property type="match status" value="1"/>
</dbReference>
<dbReference type="SMART" id="SM00388">
    <property type="entry name" value="HisKA"/>
    <property type="match status" value="1"/>
</dbReference>
<dbReference type="InterPro" id="IPR036890">
    <property type="entry name" value="HATPase_C_sf"/>
</dbReference>
<evidence type="ECO:0000256" key="4">
    <source>
        <dbReference type="ARBA" id="ARBA00022679"/>
    </source>
</evidence>
<proteinExistence type="predicted"/>
<dbReference type="EC" id="2.7.13.3" evidence="2"/>
<dbReference type="PRINTS" id="PR00344">
    <property type="entry name" value="BCTRLSENSOR"/>
</dbReference>
<evidence type="ECO:0000256" key="1">
    <source>
        <dbReference type="ARBA" id="ARBA00000085"/>
    </source>
</evidence>
<dbReference type="CDD" id="cd00082">
    <property type="entry name" value="HisKA"/>
    <property type="match status" value="1"/>
</dbReference>
<keyword evidence="8" id="KW-0902">Two-component regulatory system</keyword>
<evidence type="ECO:0000256" key="7">
    <source>
        <dbReference type="ARBA" id="ARBA00022840"/>
    </source>
</evidence>
<dbReference type="SUPFAM" id="SSF47384">
    <property type="entry name" value="Homodimeric domain of signal transducing histidine kinase"/>
    <property type="match status" value="1"/>
</dbReference>
<dbReference type="SMART" id="SM00387">
    <property type="entry name" value="HATPase_c"/>
    <property type="match status" value="1"/>
</dbReference>
<dbReference type="GO" id="GO:0000155">
    <property type="term" value="F:phosphorelay sensor kinase activity"/>
    <property type="evidence" value="ECO:0007669"/>
    <property type="project" value="InterPro"/>
</dbReference>
<evidence type="ECO:0000259" key="9">
    <source>
        <dbReference type="PROSITE" id="PS50109"/>
    </source>
</evidence>
<dbReference type="CDD" id="cd00075">
    <property type="entry name" value="HATPase"/>
    <property type="match status" value="1"/>
</dbReference>
<dbReference type="AlphaFoldDB" id="A0A4P2Q744"/>
<keyword evidence="5" id="KW-0547">Nucleotide-binding</keyword>
<dbReference type="Pfam" id="PF02518">
    <property type="entry name" value="HATPase_c"/>
    <property type="match status" value="1"/>
</dbReference>
<dbReference type="PROSITE" id="PS50109">
    <property type="entry name" value="HIS_KIN"/>
    <property type="match status" value="1"/>
</dbReference>
<evidence type="ECO:0000256" key="8">
    <source>
        <dbReference type="ARBA" id="ARBA00023012"/>
    </source>
</evidence>
<dbReference type="InterPro" id="IPR004358">
    <property type="entry name" value="Sig_transdc_His_kin-like_C"/>
</dbReference>
<feature type="domain" description="Histidine kinase" evidence="9">
    <location>
        <begin position="49"/>
        <end position="254"/>
    </location>
</feature>
<dbReference type="InterPro" id="IPR003661">
    <property type="entry name" value="HisK_dim/P_dom"/>
</dbReference>
<dbReference type="InterPro" id="IPR005467">
    <property type="entry name" value="His_kinase_dom"/>
</dbReference>
<keyword evidence="3" id="KW-0597">Phosphoprotein</keyword>
<evidence type="ECO:0000256" key="2">
    <source>
        <dbReference type="ARBA" id="ARBA00012438"/>
    </source>
</evidence>
<sequence length="254" mass="27167">MDAPARRPLGARAIARGIGYAQRGRMTKEGSRTECCAARLAAAGAVGASVAHELRNALAVAESSLFLAQRDLDDRPRLMRHLDRVTSEIRKAHEVIGSVLGLARGEPLRREPAPVGKLIESARHALVLPTAVQFEVAVAPADLTLLCDPILLERVFSNLYLNAVEALDGAPGGSIVTRAWRGDERTYLEVEDNGPGVHPCVIDHLFEPLVTAKVKGTGLGLALSRIIIEAHGGEITATRGAGRGTAFRMWLPND</sequence>
<dbReference type="Gene3D" id="1.10.287.130">
    <property type="match status" value="1"/>
</dbReference>
<dbReference type="SUPFAM" id="SSF55874">
    <property type="entry name" value="ATPase domain of HSP90 chaperone/DNA topoisomerase II/histidine kinase"/>
    <property type="match status" value="1"/>
</dbReference>
<gene>
    <name evidence="10" type="primary">resE</name>
    <name evidence="10" type="ORF">SOCEGT47_058780</name>
</gene>
<keyword evidence="4" id="KW-0808">Transferase</keyword>
<dbReference type="InterPro" id="IPR003594">
    <property type="entry name" value="HATPase_dom"/>
</dbReference>
<dbReference type="PANTHER" id="PTHR43065">
    <property type="entry name" value="SENSOR HISTIDINE KINASE"/>
    <property type="match status" value="1"/>
</dbReference>
<evidence type="ECO:0000313" key="11">
    <source>
        <dbReference type="Proteomes" id="UP000295781"/>
    </source>
</evidence>
<reference evidence="10 11" key="1">
    <citation type="submission" date="2015-09" db="EMBL/GenBank/DDBJ databases">
        <title>Sorangium comparison.</title>
        <authorList>
            <person name="Zaburannyi N."/>
            <person name="Bunk B."/>
            <person name="Overmann J."/>
            <person name="Mueller R."/>
        </authorList>
    </citation>
    <scope>NUCLEOTIDE SEQUENCE [LARGE SCALE GENOMIC DNA]</scope>
    <source>
        <strain evidence="10 11">So ceGT47</strain>
    </source>
</reference>
<name>A0A4P2Q744_SORCE</name>
<organism evidence="10 11">
    <name type="scientific">Sorangium cellulosum</name>
    <name type="common">Polyangium cellulosum</name>
    <dbReference type="NCBI Taxonomy" id="56"/>
    <lineage>
        <taxon>Bacteria</taxon>
        <taxon>Pseudomonadati</taxon>
        <taxon>Myxococcota</taxon>
        <taxon>Polyangia</taxon>
        <taxon>Polyangiales</taxon>
        <taxon>Polyangiaceae</taxon>
        <taxon>Sorangium</taxon>
    </lineage>
</organism>
<dbReference type="Pfam" id="PF00512">
    <property type="entry name" value="HisKA"/>
    <property type="match status" value="1"/>
</dbReference>
<protein>
    <recommendedName>
        <fullName evidence="2">histidine kinase</fullName>
        <ecNumber evidence="2">2.7.13.3</ecNumber>
    </recommendedName>
</protein>
<dbReference type="GO" id="GO:0005524">
    <property type="term" value="F:ATP binding"/>
    <property type="evidence" value="ECO:0007669"/>
    <property type="project" value="UniProtKB-KW"/>
</dbReference>